<reference evidence="1" key="1">
    <citation type="thesis" date="2020" institute="ProQuest LLC" country="789 East Eisenhower Parkway, Ann Arbor, MI, USA">
        <title>Comparative Genomics and Chromosome Evolution.</title>
        <authorList>
            <person name="Mudd A.B."/>
        </authorList>
    </citation>
    <scope>NUCLEOTIDE SEQUENCE</scope>
    <source>
        <strain evidence="1">Female2</strain>
        <tissue evidence="1">Blood</tissue>
    </source>
</reference>
<sequence length="87" mass="10059">MTFYSIITKTEYKNSDGIGDDNLHLAASENLLKYSKVLIFFPDFFFFTHLFQFTLQKKKTQTKQKTPLSTSTNLGRSTVHFVHNFGS</sequence>
<dbReference type="OrthoDB" id="5794026at2759"/>
<name>A0A8T2KJR9_9PIPI</name>
<gene>
    <name evidence="1" type="ORF">GDO86_001112</name>
</gene>
<dbReference type="Proteomes" id="UP000812440">
    <property type="component" value="Chromosome 1"/>
</dbReference>
<protein>
    <submittedName>
        <fullName evidence="1">Uncharacterized protein</fullName>
    </submittedName>
</protein>
<organism evidence="1 2">
    <name type="scientific">Hymenochirus boettgeri</name>
    <name type="common">Congo dwarf clawed frog</name>
    <dbReference type="NCBI Taxonomy" id="247094"/>
    <lineage>
        <taxon>Eukaryota</taxon>
        <taxon>Metazoa</taxon>
        <taxon>Chordata</taxon>
        <taxon>Craniata</taxon>
        <taxon>Vertebrata</taxon>
        <taxon>Euteleostomi</taxon>
        <taxon>Amphibia</taxon>
        <taxon>Batrachia</taxon>
        <taxon>Anura</taxon>
        <taxon>Pipoidea</taxon>
        <taxon>Pipidae</taxon>
        <taxon>Pipinae</taxon>
        <taxon>Hymenochirus</taxon>
    </lineage>
</organism>
<dbReference type="AlphaFoldDB" id="A0A8T2KJR9"/>
<comment type="caution">
    <text evidence="1">The sequence shown here is derived from an EMBL/GenBank/DDBJ whole genome shotgun (WGS) entry which is preliminary data.</text>
</comment>
<keyword evidence="2" id="KW-1185">Reference proteome</keyword>
<evidence type="ECO:0000313" key="2">
    <source>
        <dbReference type="Proteomes" id="UP000812440"/>
    </source>
</evidence>
<accession>A0A8T2KJR9</accession>
<dbReference type="EMBL" id="JAACNH010000001">
    <property type="protein sequence ID" value="KAG8454761.1"/>
    <property type="molecule type" value="Genomic_DNA"/>
</dbReference>
<evidence type="ECO:0000313" key="1">
    <source>
        <dbReference type="EMBL" id="KAG8454761.1"/>
    </source>
</evidence>
<proteinExistence type="predicted"/>